<comment type="caution">
    <text evidence="1">The sequence shown here is derived from an EMBL/GenBank/DDBJ whole genome shotgun (WGS) entry which is preliminary data.</text>
</comment>
<evidence type="ECO:0000313" key="1">
    <source>
        <dbReference type="EMBL" id="KAH9376397.1"/>
    </source>
</evidence>
<proteinExistence type="predicted"/>
<dbReference type="EMBL" id="JABSTR010000008">
    <property type="protein sequence ID" value="KAH9376397.1"/>
    <property type="molecule type" value="Genomic_DNA"/>
</dbReference>
<dbReference type="VEuPathDB" id="VectorBase:HLOH_057026"/>
<accession>A0A9J6GLC1</accession>
<organism evidence="1 2">
    <name type="scientific">Haemaphysalis longicornis</name>
    <name type="common">Bush tick</name>
    <dbReference type="NCBI Taxonomy" id="44386"/>
    <lineage>
        <taxon>Eukaryota</taxon>
        <taxon>Metazoa</taxon>
        <taxon>Ecdysozoa</taxon>
        <taxon>Arthropoda</taxon>
        <taxon>Chelicerata</taxon>
        <taxon>Arachnida</taxon>
        <taxon>Acari</taxon>
        <taxon>Parasitiformes</taxon>
        <taxon>Ixodida</taxon>
        <taxon>Ixodoidea</taxon>
        <taxon>Ixodidae</taxon>
        <taxon>Haemaphysalinae</taxon>
        <taxon>Haemaphysalis</taxon>
    </lineage>
</organism>
<dbReference type="AlphaFoldDB" id="A0A9J6GLC1"/>
<gene>
    <name evidence="1" type="ORF">HPB48_001328</name>
</gene>
<dbReference type="OrthoDB" id="6782434at2759"/>
<dbReference type="Proteomes" id="UP000821853">
    <property type="component" value="Unassembled WGS sequence"/>
</dbReference>
<sequence>MNCRLKAQAPEINVLRSLLFGLLEELLSRFLRPGLLKEHKDLLEICYKKRGAQRADEYIVIGQEAKHIVDRLLPSELQQFVEAIRRNIVTACDYIRLKFPLAHDARSNARVADLKSIETMSFLNILFFVERYPALLPVEQQDEALSFLEMEFGKLHTFDIPPNVLQEERTNVQWNTISHIKGQTDSRPLAVSQQ</sequence>
<protein>
    <submittedName>
        <fullName evidence="1">Uncharacterized protein</fullName>
    </submittedName>
</protein>
<evidence type="ECO:0000313" key="2">
    <source>
        <dbReference type="Proteomes" id="UP000821853"/>
    </source>
</evidence>
<keyword evidence="2" id="KW-1185">Reference proteome</keyword>
<dbReference type="OMA" id="HINSECE"/>
<name>A0A9J6GLC1_HAELO</name>
<reference evidence="1 2" key="1">
    <citation type="journal article" date="2020" name="Cell">
        <title>Large-Scale Comparative Analyses of Tick Genomes Elucidate Their Genetic Diversity and Vector Capacities.</title>
        <authorList>
            <consortium name="Tick Genome and Microbiome Consortium (TIGMIC)"/>
            <person name="Jia N."/>
            <person name="Wang J."/>
            <person name="Shi W."/>
            <person name="Du L."/>
            <person name="Sun Y."/>
            <person name="Zhan W."/>
            <person name="Jiang J.F."/>
            <person name="Wang Q."/>
            <person name="Zhang B."/>
            <person name="Ji P."/>
            <person name="Bell-Sakyi L."/>
            <person name="Cui X.M."/>
            <person name="Yuan T.T."/>
            <person name="Jiang B.G."/>
            <person name="Yang W.F."/>
            <person name="Lam T.T."/>
            <person name="Chang Q.C."/>
            <person name="Ding S.J."/>
            <person name="Wang X.J."/>
            <person name="Zhu J.G."/>
            <person name="Ruan X.D."/>
            <person name="Zhao L."/>
            <person name="Wei J.T."/>
            <person name="Ye R.Z."/>
            <person name="Que T.C."/>
            <person name="Du C.H."/>
            <person name="Zhou Y.H."/>
            <person name="Cheng J.X."/>
            <person name="Dai P.F."/>
            <person name="Guo W.B."/>
            <person name="Han X.H."/>
            <person name="Huang E.J."/>
            <person name="Li L.F."/>
            <person name="Wei W."/>
            <person name="Gao Y.C."/>
            <person name="Liu J.Z."/>
            <person name="Shao H.Z."/>
            <person name="Wang X."/>
            <person name="Wang C.C."/>
            <person name="Yang T.C."/>
            <person name="Huo Q.B."/>
            <person name="Li W."/>
            <person name="Chen H.Y."/>
            <person name="Chen S.E."/>
            <person name="Zhou L.G."/>
            <person name="Ni X.B."/>
            <person name="Tian J.H."/>
            <person name="Sheng Y."/>
            <person name="Liu T."/>
            <person name="Pan Y.S."/>
            <person name="Xia L.Y."/>
            <person name="Li J."/>
            <person name="Zhao F."/>
            <person name="Cao W.C."/>
        </authorList>
    </citation>
    <scope>NUCLEOTIDE SEQUENCE [LARGE SCALE GENOMIC DNA]</scope>
    <source>
        <strain evidence="1">HaeL-2018</strain>
    </source>
</reference>